<reference evidence="2 3" key="1">
    <citation type="submission" date="2019-08" db="EMBL/GenBank/DDBJ databases">
        <title>Pelomicrobium methylotrophicum gen. nov., sp. nov. a moderately thermophilic, facultatively anaerobic, lithoautotrophic and methylotrophic bacterium isolated from a terrestrial mud volcano.</title>
        <authorList>
            <person name="Slobodkina G.B."/>
            <person name="Merkel A.Y."/>
            <person name="Slobodkin A.I."/>
        </authorList>
    </citation>
    <scope>NUCLEOTIDE SEQUENCE [LARGE SCALE GENOMIC DNA]</scope>
    <source>
        <strain evidence="2 3">SM250</strain>
    </source>
</reference>
<keyword evidence="3" id="KW-1185">Reference proteome</keyword>
<comment type="caution">
    <text evidence="2">The sequence shown here is derived from an EMBL/GenBank/DDBJ whole genome shotgun (WGS) entry which is preliminary data.</text>
</comment>
<evidence type="ECO:0000313" key="3">
    <source>
        <dbReference type="Proteomes" id="UP000321201"/>
    </source>
</evidence>
<dbReference type="AlphaFoldDB" id="A0A5C7EVC6"/>
<dbReference type="RefSeq" id="WP_147799538.1">
    <property type="nucleotide sequence ID" value="NZ_VPFL01000008.1"/>
</dbReference>
<gene>
    <name evidence="2" type="ORF">FR698_07285</name>
</gene>
<dbReference type="InParanoid" id="A0A5C7EVC6"/>
<evidence type="ECO:0000313" key="2">
    <source>
        <dbReference type="EMBL" id="TXF12045.1"/>
    </source>
</evidence>
<feature type="region of interest" description="Disordered" evidence="1">
    <location>
        <begin position="1"/>
        <end position="83"/>
    </location>
</feature>
<feature type="compositionally biased region" description="Basic residues" evidence="1">
    <location>
        <begin position="72"/>
        <end position="83"/>
    </location>
</feature>
<name>A0A5C7EVC6_9PROT</name>
<proteinExistence type="predicted"/>
<protein>
    <submittedName>
        <fullName evidence="2">Uncharacterized protein</fullName>
    </submittedName>
</protein>
<dbReference type="EMBL" id="VPFL01000008">
    <property type="protein sequence ID" value="TXF12045.1"/>
    <property type="molecule type" value="Genomic_DNA"/>
</dbReference>
<dbReference type="Proteomes" id="UP000321201">
    <property type="component" value="Unassembled WGS sequence"/>
</dbReference>
<evidence type="ECO:0000256" key="1">
    <source>
        <dbReference type="SAM" id="MobiDB-lite"/>
    </source>
</evidence>
<accession>A0A5C7EVC6</accession>
<sequence length="83" mass="8864">MRACDEIAAKVSDSRAPWRSREAAGRGDAPAEQLSHPGRGGFGAFRLQAGQDPLAAPASRDDYSKASPVKRPVPRLRRLLAAP</sequence>
<organism evidence="2 3">
    <name type="scientific">Pelomicrobium methylotrophicum</name>
    <dbReference type="NCBI Taxonomy" id="2602750"/>
    <lineage>
        <taxon>Bacteria</taxon>
        <taxon>Pseudomonadati</taxon>
        <taxon>Pseudomonadota</taxon>
        <taxon>Hydrogenophilia</taxon>
        <taxon>Hydrogenophilia incertae sedis</taxon>
        <taxon>Pelomicrobium</taxon>
    </lineage>
</organism>